<reference evidence="1" key="1">
    <citation type="journal article" date="2013" name="Genetics">
        <title>The draft genome and transcriptome of Panagrellus redivivus are shaped by the harsh demands of a free-living lifestyle.</title>
        <authorList>
            <person name="Srinivasan J."/>
            <person name="Dillman A.R."/>
            <person name="Macchietto M.G."/>
            <person name="Heikkinen L."/>
            <person name="Lakso M."/>
            <person name="Fracchia K.M."/>
            <person name="Antoshechkin I."/>
            <person name="Mortazavi A."/>
            <person name="Wong G."/>
            <person name="Sternberg P.W."/>
        </authorList>
    </citation>
    <scope>NUCLEOTIDE SEQUENCE [LARGE SCALE GENOMIC DNA]</scope>
    <source>
        <strain evidence="1">MT8872</strain>
    </source>
</reference>
<protein>
    <submittedName>
        <fullName evidence="2">Uncharacterized protein</fullName>
    </submittedName>
</protein>
<evidence type="ECO:0000313" key="2">
    <source>
        <dbReference type="WBParaSite" id="Pan_g14582.t1"/>
    </source>
</evidence>
<sequence>MKERKTTINACITARYKYALWQLDGFRERSVQPAFKIHATLPFSVSINFDSKKESSKRPVFDALTLSNSPNIEKHRKVCRSRNATNKNANDAPPSYNGTVIIVNFAQKVVSQDGV</sequence>
<accession>A0A7E4ZSB5</accession>
<evidence type="ECO:0000313" key="1">
    <source>
        <dbReference type="Proteomes" id="UP000492821"/>
    </source>
</evidence>
<name>A0A7E4ZSB5_PANRE</name>
<keyword evidence="1" id="KW-1185">Reference proteome</keyword>
<proteinExistence type="predicted"/>
<dbReference type="WBParaSite" id="Pan_g14582.t1">
    <property type="protein sequence ID" value="Pan_g14582.t1"/>
    <property type="gene ID" value="Pan_g14582"/>
</dbReference>
<organism evidence="1 2">
    <name type="scientific">Panagrellus redivivus</name>
    <name type="common">Microworm</name>
    <dbReference type="NCBI Taxonomy" id="6233"/>
    <lineage>
        <taxon>Eukaryota</taxon>
        <taxon>Metazoa</taxon>
        <taxon>Ecdysozoa</taxon>
        <taxon>Nematoda</taxon>
        <taxon>Chromadorea</taxon>
        <taxon>Rhabditida</taxon>
        <taxon>Tylenchina</taxon>
        <taxon>Panagrolaimomorpha</taxon>
        <taxon>Panagrolaimoidea</taxon>
        <taxon>Panagrolaimidae</taxon>
        <taxon>Panagrellus</taxon>
    </lineage>
</organism>
<reference evidence="2" key="2">
    <citation type="submission" date="2020-10" db="UniProtKB">
        <authorList>
            <consortium name="WormBaseParasite"/>
        </authorList>
    </citation>
    <scope>IDENTIFICATION</scope>
</reference>
<dbReference type="AlphaFoldDB" id="A0A7E4ZSB5"/>
<dbReference type="Proteomes" id="UP000492821">
    <property type="component" value="Unassembled WGS sequence"/>
</dbReference>